<dbReference type="EMBL" id="JBHTIS010004299">
    <property type="protein sequence ID" value="MFD1052295.1"/>
    <property type="molecule type" value="Genomic_DNA"/>
</dbReference>
<organism evidence="1 2">
    <name type="scientific">Kibdelosporangium lantanae</name>
    <dbReference type="NCBI Taxonomy" id="1497396"/>
    <lineage>
        <taxon>Bacteria</taxon>
        <taxon>Bacillati</taxon>
        <taxon>Actinomycetota</taxon>
        <taxon>Actinomycetes</taxon>
        <taxon>Pseudonocardiales</taxon>
        <taxon>Pseudonocardiaceae</taxon>
        <taxon>Kibdelosporangium</taxon>
    </lineage>
</organism>
<dbReference type="Proteomes" id="UP001597045">
    <property type="component" value="Unassembled WGS sequence"/>
</dbReference>
<gene>
    <name evidence="1" type="ORF">ACFQ1S_45320</name>
</gene>
<accession>A0ABW3MS22</accession>
<evidence type="ECO:0000313" key="1">
    <source>
        <dbReference type="EMBL" id="MFD1052295.1"/>
    </source>
</evidence>
<evidence type="ECO:0008006" key="3">
    <source>
        <dbReference type="Google" id="ProtNLM"/>
    </source>
</evidence>
<evidence type="ECO:0000313" key="2">
    <source>
        <dbReference type="Proteomes" id="UP001597045"/>
    </source>
</evidence>
<name>A0ABW3MS22_9PSEU</name>
<reference evidence="2" key="1">
    <citation type="journal article" date="2019" name="Int. J. Syst. Evol. Microbiol.">
        <title>The Global Catalogue of Microorganisms (GCM) 10K type strain sequencing project: providing services to taxonomists for standard genome sequencing and annotation.</title>
        <authorList>
            <consortium name="The Broad Institute Genomics Platform"/>
            <consortium name="The Broad Institute Genome Sequencing Center for Infectious Disease"/>
            <person name="Wu L."/>
            <person name="Ma J."/>
        </authorList>
    </citation>
    <scope>NUCLEOTIDE SEQUENCE [LARGE SCALE GENOMIC DNA]</scope>
    <source>
        <strain evidence="2">JCM 31486</strain>
    </source>
</reference>
<comment type="caution">
    <text evidence="1">The sequence shown here is derived from an EMBL/GenBank/DDBJ whole genome shotgun (WGS) entry which is preliminary data.</text>
</comment>
<keyword evidence="2" id="KW-1185">Reference proteome</keyword>
<proteinExistence type="predicted"/>
<feature type="non-terminal residue" evidence="1">
    <location>
        <position position="88"/>
    </location>
</feature>
<sequence>MTLELPATPSPVSRLLATVMVSSLRVLGGAVRPGPIPLWLVREAFDMTGRTPLPRGTKVRKAEIPGMWVTAKEAASSDGVLLYLHGGG</sequence>
<protein>
    <recommendedName>
        <fullName evidence="3">Alpha/beta hydrolase</fullName>
    </recommendedName>
</protein>